<dbReference type="GO" id="GO:0016491">
    <property type="term" value="F:oxidoreductase activity"/>
    <property type="evidence" value="ECO:0007669"/>
    <property type="project" value="UniProtKB-KW"/>
</dbReference>
<dbReference type="AlphaFoldDB" id="A0A2S9YLM8"/>
<dbReference type="InterPro" id="IPR012223">
    <property type="entry name" value="TEII"/>
</dbReference>
<organism evidence="3 4">
    <name type="scientific">Enhygromyxa salina</name>
    <dbReference type="NCBI Taxonomy" id="215803"/>
    <lineage>
        <taxon>Bacteria</taxon>
        <taxon>Pseudomonadati</taxon>
        <taxon>Myxococcota</taxon>
        <taxon>Polyangia</taxon>
        <taxon>Nannocystales</taxon>
        <taxon>Nannocystaceae</taxon>
        <taxon>Enhygromyxa</taxon>
    </lineage>
</organism>
<comment type="caution">
    <text evidence="3">The sequence shown here is derived from an EMBL/GenBank/DDBJ whole genome shotgun (WGS) entry which is preliminary data.</text>
</comment>
<protein>
    <submittedName>
        <fullName evidence="3">Linear gramicidin dehydrogenase LgrE</fullName>
        <ecNumber evidence="3">1.1.-.-</ecNumber>
    </submittedName>
</protein>
<dbReference type="InterPro" id="IPR001031">
    <property type="entry name" value="Thioesterase"/>
</dbReference>
<keyword evidence="3" id="KW-0560">Oxidoreductase</keyword>
<dbReference type="EC" id="1.1.-.-" evidence="3"/>
<evidence type="ECO:0000313" key="3">
    <source>
        <dbReference type="EMBL" id="PRQ06015.1"/>
    </source>
</evidence>
<sequence>MVQLQDAPELTRTWLACPRPRPDATIRLLCFHHAGGSPSSFRPWLDELPDHVELLAVRLAGREARLRQTPVNSVAEVVEPLAEALAPLLRASPRLAIFGHSMGALLGFELARELRRRSLPRPELLVASGRNGPGVGRKLELHKLSDKQLIDEVQRIYGGIPKPILDEPELLALTLPVLRADLTINETHTLSEEAPLDIPIRAYAGVDDPHVGKAGLERWAEFTTASFESGQFAGDHFYLAPAPGMRWLLDKLRADLPAQV</sequence>
<dbReference type="Gene3D" id="3.40.50.1820">
    <property type="entry name" value="alpha/beta hydrolase"/>
    <property type="match status" value="1"/>
</dbReference>
<dbReference type="PANTHER" id="PTHR11487">
    <property type="entry name" value="THIOESTERASE"/>
    <property type="match status" value="1"/>
</dbReference>
<feature type="domain" description="Thioesterase" evidence="2">
    <location>
        <begin position="27"/>
        <end position="240"/>
    </location>
</feature>
<reference evidence="3 4" key="1">
    <citation type="submission" date="2018-03" db="EMBL/GenBank/DDBJ databases">
        <title>Draft Genome Sequences of the Obligatory Marine Myxobacteria Enhygromyxa salina SWB007.</title>
        <authorList>
            <person name="Poehlein A."/>
            <person name="Moghaddam J.A."/>
            <person name="Harms H."/>
            <person name="Alanjari M."/>
            <person name="Koenig G.M."/>
            <person name="Daniel R."/>
            <person name="Schaeberle T.F."/>
        </authorList>
    </citation>
    <scope>NUCLEOTIDE SEQUENCE [LARGE SCALE GENOMIC DNA]</scope>
    <source>
        <strain evidence="3 4">SWB007</strain>
    </source>
</reference>
<dbReference type="GO" id="GO:0008610">
    <property type="term" value="P:lipid biosynthetic process"/>
    <property type="evidence" value="ECO:0007669"/>
    <property type="project" value="TreeGrafter"/>
</dbReference>
<dbReference type="EMBL" id="PVNL01000086">
    <property type="protein sequence ID" value="PRQ06015.1"/>
    <property type="molecule type" value="Genomic_DNA"/>
</dbReference>
<dbReference type="PANTHER" id="PTHR11487:SF0">
    <property type="entry name" value="S-ACYL FATTY ACID SYNTHASE THIOESTERASE, MEDIUM CHAIN"/>
    <property type="match status" value="1"/>
</dbReference>
<dbReference type="Pfam" id="PF00975">
    <property type="entry name" value="Thioesterase"/>
    <property type="match status" value="1"/>
</dbReference>
<dbReference type="SUPFAM" id="SSF53474">
    <property type="entry name" value="alpha/beta-Hydrolases"/>
    <property type="match status" value="1"/>
</dbReference>
<comment type="similarity">
    <text evidence="1">Belongs to the thioesterase family.</text>
</comment>
<name>A0A2S9YLM8_9BACT</name>
<proteinExistence type="inferred from homology"/>
<dbReference type="Proteomes" id="UP000238823">
    <property type="component" value="Unassembled WGS sequence"/>
</dbReference>
<accession>A0A2S9YLM8</accession>
<dbReference type="InterPro" id="IPR029058">
    <property type="entry name" value="AB_hydrolase_fold"/>
</dbReference>
<evidence type="ECO:0000256" key="1">
    <source>
        <dbReference type="ARBA" id="ARBA00007169"/>
    </source>
</evidence>
<evidence type="ECO:0000313" key="4">
    <source>
        <dbReference type="Proteomes" id="UP000238823"/>
    </source>
</evidence>
<gene>
    <name evidence="3" type="primary">lgrE_2</name>
    <name evidence="3" type="ORF">ENSA7_42770</name>
</gene>
<evidence type="ECO:0000259" key="2">
    <source>
        <dbReference type="Pfam" id="PF00975"/>
    </source>
</evidence>